<dbReference type="InterPro" id="IPR013320">
    <property type="entry name" value="ConA-like_dom_sf"/>
</dbReference>
<keyword evidence="5" id="KW-1015">Disulfide bond</keyword>
<dbReference type="Pfam" id="PF19081">
    <property type="entry name" value="Ig_7"/>
    <property type="match status" value="2"/>
</dbReference>
<evidence type="ECO:0000313" key="8">
    <source>
        <dbReference type="EMBL" id="NHM04396.1"/>
    </source>
</evidence>
<sequence>MKTKLLFKLKMLTLLSFSFSTQFGLAQQGETLHFDGSDDYVMCGSFLPTSYTKEAWIYISNFNVSNNIISGGNADGQHALFIPNYSGNKLSAGHNGAWEAVQDPNPLIINTWYHVAVTYDAATTTMKLYKNGNLVATNTNVPQVLNGNIIRLGSFDDGANVFNGRMDEVRIWDRVLTTCELQYNKDAELAVGQTGLVAYYKCNQGTANQDNGGEIDLIDSTTNGYDGAIINFQLNGTTSNFVAPGSPANGVSGTLYNSLNVNTSQSFCNAAQVLDLTATGSGTINWYDVATGGTPLTSTQNLATGNYYVSQTTGTCESDRIAVSVVVNITSAPTAPANQTFDANATIANLVATGSNLKWFSQASGGVEYNITDILTTGTYYVSQTDNGCESSRTSVNVTINGGSLHFDDSNDRITLGTAINAVIDPINTITVEAWVYNTSFNNAFGYNLGSIIGNYNTFNVDMQFMLRRDGTAYQFWVNDSNGTNFKAVSVSDLAVLNQWQHVAAVWNGSDLKLYLNGVLVGTTTGVTGASFKSLSSNPIHIGTNLSNEKYTGNIDEIRIWSRALTAPEILNNMNCELGASQTGLVAYYKFNQGFGGGNNTGLTALTDSSGNNYNGALNNFALNGGTSNWSNIAAVTTGNTCSTFLNTTSFDESNLSLYPNPTSGIVNISYDKEISNVSVYNLLGQNVLNQEGKGLEIQLDLSTLASATYFVKITSEGATKTIKVIKQ</sequence>
<reference evidence="8 9" key="1">
    <citation type="submission" date="2020-02" db="EMBL/GenBank/DDBJ databases">
        <authorList>
            <person name="Chen W.-M."/>
        </authorList>
    </citation>
    <scope>NUCLEOTIDE SEQUENCE [LARGE SCALE GENOMIC DNA]</scope>
    <source>
        <strain evidence="8 9">TWA-26</strain>
    </source>
</reference>
<dbReference type="NCBIfam" id="TIGR04183">
    <property type="entry name" value="Por_Secre_tail"/>
    <property type="match status" value="1"/>
</dbReference>
<dbReference type="PANTHER" id="PTHR19277">
    <property type="entry name" value="PENTRAXIN"/>
    <property type="match status" value="1"/>
</dbReference>
<evidence type="ECO:0000313" key="9">
    <source>
        <dbReference type="Proteomes" id="UP000761423"/>
    </source>
</evidence>
<dbReference type="PANTHER" id="PTHR19277:SF125">
    <property type="entry name" value="B6"/>
    <property type="match status" value="1"/>
</dbReference>
<comment type="cofactor">
    <cofactor evidence="1">
        <name>Ca(2+)</name>
        <dbReference type="ChEBI" id="CHEBI:29108"/>
    </cofactor>
</comment>
<feature type="chain" id="PRO_5045735375" evidence="6">
    <location>
        <begin position="27"/>
        <end position="728"/>
    </location>
</feature>
<dbReference type="InterPro" id="IPR051360">
    <property type="entry name" value="Neuronal_Pentraxin_Related"/>
</dbReference>
<dbReference type="InterPro" id="IPR006558">
    <property type="entry name" value="LamG-like"/>
</dbReference>
<protein>
    <submittedName>
        <fullName evidence="8">T9SS type A sorting domain-containing protein</fullName>
    </submittedName>
</protein>
<evidence type="ECO:0000256" key="6">
    <source>
        <dbReference type="SAM" id="SignalP"/>
    </source>
</evidence>
<dbReference type="RefSeq" id="WP_166236442.1">
    <property type="nucleotide sequence ID" value="NZ_JAAJBV010000004.1"/>
</dbReference>
<name>A0ABX0IGI7_9FLAO</name>
<evidence type="ECO:0000256" key="5">
    <source>
        <dbReference type="ARBA" id="ARBA00023157"/>
    </source>
</evidence>
<evidence type="ECO:0000256" key="3">
    <source>
        <dbReference type="ARBA" id="ARBA00022729"/>
    </source>
</evidence>
<organism evidence="8 9">
    <name type="scientific">Flavobacterium celericrescens</name>
    <dbReference type="NCBI Taxonomy" id="2709780"/>
    <lineage>
        <taxon>Bacteria</taxon>
        <taxon>Pseudomonadati</taxon>
        <taxon>Bacteroidota</taxon>
        <taxon>Flavobacteriia</taxon>
        <taxon>Flavobacteriales</taxon>
        <taxon>Flavobacteriaceae</taxon>
        <taxon>Flavobacterium</taxon>
    </lineage>
</organism>
<feature type="signal peptide" evidence="6">
    <location>
        <begin position="1"/>
        <end position="26"/>
    </location>
</feature>
<feature type="domain" description="LamG-like jellyroll fold" evidence="7">
    <location>
        <begin position="428"/>
        <end position="568"/>
    </location>
</feature>
<feature type="domain" description="LamG-like jellyroll fold" evidence="7">
    <location>
        <begin position="49"/>
        <end position="179"/>
    </location>
</feature>
<proteinExistence type="predicted"/>
<comment type="caution">
    <text evidence="8">The sequence shown here is derived from an EMBL/GenBank/DDBJ whole genome shotgun (WGS) entry which is preliminary data.</text>
</comment>
<dbReference type="SUPFAM" id="SSF49899">
    <property type="entry name" value="Concanavalin A-like lectins/glucanases"/>
    <property type="match status" value="2"/>
</dbReference>
<dbReference type="SMART" id="SM00560">
    <property type="entry name" value="LamGL"/>
    <property type="match status" value="2"/>
</dbReference>
<evidence type="ECO:0000256" key="4">
    <source>
        <dbReference type="ARBA" id="ARBA00022837"/>
    </source>
</evidence>
<evidence type="ECO:0000259" key="7">
    <source>
        <dbReference type="SMART" id="SM00560"/>
    </source>
</evidence>
<keyword evidence="4" id="KW-0106">Calcium</keyword>
<dbReference type="Gene3D" id="2.60.120.200">
    <property type="match status" value="2"/>
</dbReference>
<accession>A0ABX0IGI7</accession>
<dbReference type="InterPro" id="IPR044023">
    <property type="entry name" value="Ig_7"/>
</dbReference>
<keyword evidence="9" id="KW-1185">Reference proteome</keyword>
<dbReference type="Proteomes" id="UP000761423">
    <property type="component" value="Unassembled WGS sequence"/>
</dbReference>
<dbReference type="InterPro" id="IPR026444">
    <property type="entry name" value="Secre_tail"/>
</dbReference>
<evidence type="ECO:0000256" key="2">
    <source>
        <dbReference type="ARBA" id="ARBA00022723"/>
    </source>
</evidence>
<evidence type="ECO:0000256" key="1">
    <source>
        <dbReference type="ARBA" id="ARBA00001913"/>
    </source>
</evidence>
<dbReference type="EMBL" id="JAAJBV010000004">
    <property type="protein sequence ID" value="NHM04396.1"/>
    <property type="molecule type" value="Genomic_DNA"/>
</dbReference>
<dbReference type="Pfam" id="PF13385">
    <property type="entry name" value="Laminin_G_3"/>
    <property type="match status" value="2"/>
</dbReference>
<keyword evidence="3 6" id="KW-0732">Signal</keyword>
<keyword evidence="2" id="KW-0479">Metal-binding</keyword>
<gene>
    <name evidence="8" type="ORF">G4L40_06710</name>
</gene>
<dbReference type="Pfam" id="PF18962">
    <property type="entry name" value="Por_Secre_tail"/>
    <property type="match status" value="1"/>
</dbReference>